<feature type="coiled-coil region" evidence="1">
    <location>
        <begin position="32"/>
        <end position="59"/>
    </location>
</feature>
<evidence type="ECO:0000313" key="2">
    <source>
        <dbReference type="EMBL" id="KDP46033.1"/>
    </source>
</evidence>
<keyword evidence="3" id="KW-1185">Reference proteome</keyword>
<evidence type="ECO:0000313" key="3">
    <source>
        <dbReference type="Proteomes" id="UP000027138"/>
    </source>
</evidence>
<dbReference type="EMBL" id="KK914222">
    <property type="protein sequence ID" value="KDP46033.1"/>
    <property type="molecule type" value="Genomic_DNA"/>
</dbReference>
<proteinExistence type="predicted"/>
<organism evidence="2 3">
    <name type="scientific">Jatropha curcas</name>
    <name type="common">Barbados nut</name>
    <dbReference type="NCBI Taxonomy" id="180498"/>
    <lineage>
        <taxon>Eukaryota</taxon>
        <taxon>Viridiplantae</taxon>
        <taxon>Streptophyta</taxon>
        <taxon>Embryophyta</taxon>
        <taxon>Tracheophyta</taxon>
        <taxon>Spermatophyta</taxon>
        <taxon>Magnoliopsida</taxon>
        <taxon>eudicotyledons</taxon>
        <taxon>Gunneridae</taxon>
        <taxon>Pentapetalae</taxon>
        <taxon>rosids</taxon>
        <taxon>fabids</taxon>
        <taxon>Malpighiales</taxon>
        <taxon>Euphorbiaceae</taxon>
        <taxon>Crotonoideae</taxon>
        <taxon>Jatropheae</taxon>
        <taxon>Jatropha</taxon>
    </lineage>
</organism>
<dbReference type="OrthoDB" id="1939306at2759"/>
<protein>
    <submittedName>
        <fullName evidence="2">Uncharacterized protein</fullName>
    </submittedName>
</protein>
<dbReference type="Proteomes" id="UP000027138">
    <property type="component" value="Unassembled WGS sequence"/>
</dbReference>
<gene>
    <name evidence="2" type="ORF">JCGZ_13479</name>
</gene>
<dbReference type="AlphaFoldDB" id="A0A067LFK0"/>
<reference evidence="2 3" key="1">
    <citation type="journal article" date="2014" name="PLoS ONE">
        <title>Global Analysis of Gene Expression Profiles in Physic Nut (Jatropha curcas L.) Seedlings Exposed to Salt Stress.</title>
        <authorList>
            <person name="Zhang L."/>
            <person name="Zhang C."/>
            <person name="Wu P."/>
            <person name="Chen Y."/>
            <person name="Li M."/>
            <person name="Jiang H."/>
            <person name="Wu G."/>
        </authorList>
    </citation>
    <scope>NUCLEOTIDE SEQUENCE [LARGE SCALE GENOMIC DNA]</scope>
    <source>
        <strain evidence="3">cv. GZQX0401</strain>
        <tissue evidence="2">Young leaves</tissue>
    </source>
</reference>
<accession>A0A067LFK0</accession>
<evidence type="ECO:0000256" key="1">
    <source>
        <dbReference type="SAM" id="Coils"/>
    </source>
</evidence>
<name>A0A067LFK0_JATCU</name>
<keyword evidence="1" id="KW-0175">Coiled coil</keyword>
<sequence length="64" mass="7489">MVDENTIANGIASENHEQTVESFYDVDERENRIKMNEKIKVLEESMANENEKLRDLILQPRSHS</sequence>